<accession>A0A2G9TIH3</accession>
<dbReference type="InterPro" id="IPR022141">
    <property type="entry name" value="ATP_Ca_trans_C"/>
</dbReference>
<dbReference type="OrthoDB" id="5827117at2759"/>
<reference evidence="2 3" key="1">
    <citation type="submission" date="2015-09" db="EMBL/GenBank/DDBJ databases">
        <title>Draft genome of the parasitic nematode Teladorsagia circumcincta isolate WARC Sus (inbred).</title>
        <authorList>
            <person name="Mitreva M."/>
        </authorList>
    </citation>
    <scope>NUCLEOTIDE SEQUENCE [LARGE SCALE GENOMIC DNA]</scope>
    <source>
        <strain evidence="2 3">S</strain>
    </source>
</reference>
<keyword evidence="3" id="KW-1185">Reference proteome</keyword>
<organism evidence="2 3">
    <name type="scientific">Teladorsagia circumcincta</name>
    <name type="common">Brown stomach worm</name>
    <name type="synonym">Ostertagia circumcincta</name>
    <dbReference type="NCBI Taxonomy" id="45464"/>
    <lineage>
        <taxon>Eukaryota</taxon>
        <taxon>Metazoa</taxon>
        <taxon>Ecdysozoa</taxon>
        <taxon>Nematoda</taxon>
        <taxon>Chromadorea</taxon>
        <taxon>Rhabditida</taxon>
        <taxon>Rhabditina</taxon>
        <taxon>Rhabditomorpha</taxon>
        <taxon>Strongyloidea</taxon>
        <taxon>Trichostrongylidae</taxon>
        <taxon>Teladorsagia</taxon>
    </lineage>
</organism>
<dbReference type="GO" id="GO:0005388">
    <property type="term" value="F:P-type calcium transporter activity"/>
    <property type="evidence" value="ECO:0007669"/>
    <property type="project" value="InterPro"/>
</dbReference>
<evidence type="ECO:0000313" key="2">
    <source>
        <dbReference type="EMBL" id="PIO57745.1"/>
    </source>
</evidence>
<evidence type="ECO:0000259" key="1">
    <source>
        <dbReference type="Pfam" id="PF12424"/>
    </source>
</evidence>
<name>A0A2G9TIH3_TELCI</name>
<protein>
    <recommendedName>
        <fullName evidence="1">Plasma membrane calcium transporting P-type ATPase C-terminal domain-containing protein</fullName>
    </recommendedName>
</protein>
<evidence type="ECO:0000313" key="3">
    <source>
        <dbReference type="Proteomes" id="UP000230423"/>
    </source>
</evidence>
<dbReference type="AlphaFoldDB" id="A0A2G9TIH3"/>
<feature type="domain" description="Plasma membrane calcium transporting P-type ATPase C-terminal" evidence="1">
    <location>
        <begin position="53"/>
        <end position="78"/>
    </location>
</feature>
<gene>
    <name evidence="2" type="ORF">TELCIR_20835</name>
</gene>
<dbReference type="EMBL" id="KZ370956">
    <property type="protein sequence ID" value="PIO57745.1"/>
    <property type="molecule type" value="Genomic_DNA"/>
</dbReference>
<dbReference type="Proteomes" id="UP000230423">
    <property type="component" value="Unassembled WGS sequence"/>
</dbReference>
<feature type="non-terminal residue" evidence="2">
    <location>
        <position position="1"/>
    </location>
</feature>
<sequence>VVTTIPSSILPKSFRFGKGEVKPTSILLTGDYDAPSSSSMAPKPDGLHEKRPGQMLWLLGLTRLQTQIRVVKAFQSVNDSSHPNSLTTSTADRLRASYRRLKIARELEQQKKAIYSQKHVSIVNNE</sequence>
<proteinExistence type="predicted"/>
<dbReference type="Pfam" id="PF12424">
    <property type="entry name" value="ATP_Ca_trans_C"/>
    <property type="match status" value="1"/>
</dbReference>